<sequence length="332" mass="39682">MLMMKCIVLICGPPACLKSTLIKILQLIFSHHQILNLKFLCIKKVQEILFKNKNENKRLYNFLSFDDLFLGYENDIIENESNWKLYRLLIANEIENYILSNVQEKNSSINLKYSSQILDRLYQSLKHLTNDSILIIEDNFYYASMRHRYRQIAQRVKIGFASIHLHSNLTIALERNTKRHISKRVSNVSIENIFAKYDLSTDDLMIDTTNRGLTSEHLHRILQRIQQACNEPEQQLVNIIDDEQRRRATEINQQNMIYQIDQKLRKFISKHLNNEFLQNEKFKIANEKKLYAEMINNKRQTFLELIKQRFIFIHDNHDDIENRFEQFLNGNN</sequence>
<proteinExistence type="predicted"/>
<name>A0A818CUU9_9BILA</name>
<evidence type="ECO:0000313" key="3">
    <source>
        <dbReference type="EMBL" id="CAF3428227.1"/>
    </source>
</evidence>
<keyword evidence="8" id="KW-1185">Reference proteome</keyword>
<dbReference type="Proteomes" id="UP000663851">
    <property type="component" value="Unassembled WGS sequence"/>
</dbReference>
<dbReference type="GO" id="GO:0005524">
    <property type="term" value="F:ATP binding"/>
    <property type="evidence" value="ECO:0007669"/>
    <property type="project" value="UniProtKB-KW"/>
</dbReference>
<evidence type="ECO:0000256" key="1">
    <source>
        <dbReference type="ARBA" id="ARBA00022741"/>
    </source>
</evidence>
<evidence type="ECO:0000313" key="4">
    <source>
        <dbReference type="EMBL" id="CAF3431845.1"/>
    </source>
</evidence>
<gene>
    <name evidence="6" type="ORF">HFQ381_LOCUS15518</name>
    <name evidence="3" type="ORF">LUA448_LOCUS20096</name>
    <name evidence="4" type="ORF">TIS948_LOCUS30402</name>
    <name evidence="5" type="ORF">UJA718_LOCUS9080</name>
</gene>
<evidence type="ECO:0000313" key="6">
    <source>
        <dbReference type="EMBL" id="CAF4332056.1"/>
    </source>
</evidence>
<accession>A0A818CUU9</accession>
<keyword evidence="1" id="KW-0547">Nucleotide-binding</keyword>
<dbReference type="PANTHER" id="PTHR20873:SF0">
    <property type="entry name" value="L-SERYL-TRNA(SEC) KINASE"/>
    <property type="match status" value="1"/>
</dbReference>
<evidence type="ECO:0000313" key="7">
    <source>
        <dbReference type="Proteomes" id="UP000663825"/>
    </source>
</evidence>
<dbReference type="InterPro" id="IPR013641">
    <property type="entry name" value="KTI12/PSTK"/>
</dbReference>
<dbReference type="EMBL" id="CAJOBP010000993">
    <property type="protein sequence ID" value="CAF4243339.1"/>
    <property type="molecule type" value="Genomic_DNA"/>
</dbReference>
<dbReference type="SUPFAM" id="SSF52540">
    <property type="entry name" value="P-loop containing nucleoside triphosphate hydrolases"/>
    <property type="match status" value="1"/>
</dbReference>
<dbReference type="EMBL" id="CAJNXB010005623">
    <property type="protein sequence ID" value="CAF3431845.1"/>
    <property type="molecule type" value="Genomic_DNA"/>
</dbReference>
<evidence type="ECO:0008006" key="9">
    <source>
        <dbReference type="Google" id="ProtNLM"/>
    </source>
</evidence>
<reference evidence="4" key="1">
    <citation type="submission" date="2021-02" db="EMBL/GenBank/DDBJ databases">
        <authorList>
            <person name="Nowell W R."/>
        </authorList>
    </citation>
    <scope>NUCLEOTIDE SEQUENCE</scope>
</reference>
<evidence type="ECO:0000256" key="2">
    <source>
        <dbReference type="ARBA" id="ARBA00022840"/>
    </source>
</evidence>
<comment type="caution">
    <text evidence="4">The sequence shown here is derived from an EMBL/GenBank/DDBJ whole genome shotgun (WGS) entry which is preliminary data.</text>
</comment>
<dbReference type="EMBL" id="CAJNYD010002552">
    <property type="protein sequence ID" value="CAF3428227.1"/>
    <property type="molecule type" value="Genomic_DNA"/>
</dbReference>
<dbReference type="GO" id="GO:0000049">
    <property type="term" value="F:tRNA binding"/>
    <property type="evidence" value="ECO:0007669"/>
    <property type="project" value="TreeGrafter"/>
</dbReference>
<dbReference type="GO" id="GO:0016301">
    <property type="term" value="F:kinase activity"/>
    <property type="evidence" value="ECO:0007669"/>
    <property type="project" value="TreeGrafter"/>
</dbReference>
<keyword evidence="2" id="KW-0067">ATP-binding</keyword>
<dbReference type="Proteomes" id="UP000663873">
    <property type="component" value="Unassembled WGS sequence"/>
</dbReference>
<dbReference type="PANTHER" id="PTHR20873">
    <property type="entry name" value="L-SERYL-TRNA(SEC) KINASE"/>
    <property type="match status" value="1"/>
</dbReference>
<dbReference type="AlphaFoldDB" id="A0A818CUU9"/>
<dbReference type="InterPro" id="IPR052648">
    <property type="entry name" value="Ser-tRNA(Sec)_kinase"/>
</dbReference>
<dbReference type="Gene3D" id="3.40.50.300">
    <property type="entry name" value="P-loop containing nucleotide triphosphate hydrolases"/>
    <property type="match status" value="1"/>
</dbReference>
<dbReference type="EMBL" id="CAJOBO010001057">
    <property type="protein sequence ID" value="CAF4332056.1"/>
    <property type="molecule type" value="Genomic_DNA"/>
</dbReference>
<organism evidence="4 7">
    <name type="scientific">Rotaria socialis</name>
    <dbReference type="NCBI Taxonomy" id="392032"/>
    <lineage>
        <taxon>Eukaryota</taxon>
        <taxon>Metazoa</taxon>
        <taxon>Spiralia</taxon>
        <taxon>Gnathifera</taxon>
        <taxon>Rotifera</taxon>
        <taxon>Eurotatoria</taxon>
        <taxon>Bdelloidea</taxon>
        <taxon>Philodinida</taxon>
        <taxon>Philodinidae</taxon>
        <taxon>Rotaria</taxon>
    </lineage>
</organism>
<dbReference type="InterPro" id="IPR027417">
    <property type="entry name" value="P-loop_NTPase"/>
</dbReference>
<dbReference type="Proteomes" id="UP000663833">
    <property type="component" value="Unassembled WGS sequence"/>
</dbReference>
<dbReference type="Proteomes" id="UP000663825">
    <property type="component" value="Unassembled WGS sequence"/>
</dbReference>
<dbReference type="OrthoDB" id="9972657at2759"/>
<protein>
    <recommendedName>
        <fullName evidence="9">L-seryl-tRNA(Sec) kinase</fullName>
    </recommendedName>
</protein>
<evidence type="ECO:0000313" key="8">
    <source>
        <dbReference type="Proteomes" id="UP000663873"/>
    </source>
</evidence>
<evidence type="ECO:0000313" key="5">
    <source>
        <dbReference type="EMBL" id="CAF4243339.1"/>
    </source>
</evidence>
<dbReference type="Pfam" id="PF08433">
    <property type="entry name" value="KTI12"/>
    <property type="match status" value="1"/>
</dbReference>